<accession>A0ABV9DZS2</accession>
<evidence type="ECO:0000313" key="5">
    <source>
        <dbReference type="Proteomes" id="UP001595923"/>
    </source>
</evidence>
<dbReference type="CDD" id="cd06583">
    <property type="entry name" value="PGRP"/>
    <property type="match status" value="1"/>
</dbReference>
<dbReference type="SMART" id="SM00644">
    <property type="entry name" value="Ami_2"/>
    <property type="match status" value="1"/>
</dbReference>
<evidence type="ECO:0000313" key="4">
    <source>
        <dbReference type="EMBL" id="MFC4564400.1"/>
    </source>
</evidence>
<dbReference type="PANTHER" id="PTHR11022">
    <property type="entry name" value="PEPTIDOGLYCAN RECOGNITION PROTEIN"/>
    <property type="match status" value="1"/>
</dbReference>
<keyword evidence="5" id="KW-1185">Reference proteome</keyword>
<feature type="domain" description="Peptidoglycan recognition protein family" evidence="3">
    <location>
        <begin position="47"/>
        <end position="201"/>
    </location>
</feature>
<dbReference type="SMART" id="SM00701">
    <property type="entry name" value="PGRP"/>
    <property type="match status" value="1"/>
</dbReference>
<feature type="domain" description="N-acetylmuramoyl-L-alanine amidase" evidence="2">
    <location>
        <begin position="59"/>
        <end position="207"/>
    </location>
</feature>
<dbReference type="InterPro" id="IPR006311">
    <property type="entry name" value="TAT_signal"/>
</dbReference>
<gene>
    <name evidence="4" type="ORF">ACFO4E_21270</name>
</gene>
<comment type="caution">
    <text evidence="4">The sequence shown here is derived from an EMBL/GenBank/DDBJ whole genome shotgun (WGS) entry which is preliminary data.</text>
</comment>
<dbReference type="EMBL" id="JBHSFQ010000024">
    <property type="protein sequence ID" value="MFC4564400.1"/>
    <property type="molecule type" value="Genomic_DNA"/>
</dbReference>
<dbReference type="PROSITE" id="PS51318">
    <property type="entry name" value="TAT"/>
    <property type="match status" value="1"/>
</dbReference>
<reference evidence="5" key="1">
    <citation type="journal article" date="2019" name="Int. J. Syst. Evol. Microbiol.">
        <title>The Global Catalogue of Microorganisms (GCM) 10K type strain sequencing project: providing services to taxonomists for standard genome sequencing and annotation.</title>
        <authorList>
            <consortium name="The Broad Institute Genomics Platform"/>
            <consortium name="The Broad Institute Genome Sequencing Center for Infectious Disease"/>
            <person name="Wu L."/>
            <person name="Ma J."/>
        </authorList>
    </citation>
    <scope>NUCLEOTIDE SEQUENCE [LARGE SCALE GENOMIC DNA]</scope>
    <source>
        <strain evidence="5">XZYJ18</strain>
    </source>
</reference>
<dbReference type="InterPro" id="IPR002502">
    <property type="entry name" value="Amidase_domain"/>
</dbReference>
<dbReference type="InterPro" id="IPR006619">
    <property type="entry name" value="PGRP_domain_met/bac"/>
</dbReference>
<evidence type="ECO:0000256" key="1">
    <source>
        <dbReference type="ARBA" id="ARBA00007553"/>
    </source>
</evidence>
<dbReference type="RefSeq" id="WP_378577476.1">
    <property type="nucleotide sequence ID" value="NZ_JBHSFQ010000024.1"/>
</dbReference>
<organism evidence="4 5">
    <name type="scientific">Nocardiopsis mangrovi</name>
    <dbReference type="NCBI Taxonomy" id="1179818"/>
    <lineage>
        <taxon>Bacteria</taxon>
        <taxon>Bacillati</taxon>
        <taxon>Actinomycetota</taxon>
        <taxon>Actinomycetes</taxon>
        <taxon>Streptosporangiales</taxon>
        <taxon>Nocardiopsidaceae</taxon>
        <taxon>Nocardiopsis</taxon>
    </lineage>
</organism>
<protein>
    <submittedName>
        <fullName evidence="4">Peptidoglycan recognition family protein</fullName>
    </submittedName>
</protein>
<dbReference type="Pfam" id="PF01510">
    <property type="entry name" value="Amidase_2"/>
    <property type="match status" value="1"/>
</dbReference>
<dbReference type="InterPro" id="IPR036505">
    <property type="entry name" value="Amidase/PGRP_sf"/>
</dbReference>
<proteinExistence type="inferred from homology"/>
<dbReference type="PANTHER" id="PTHR11022:SF41">
    <property type="entry name" value="PEPTIDOGLYCAN-RECOGNITION PROTEIN LC-RELATED"/>
    <property type="match status" value="1"/>
</dbReference>
<name>A0ABV9DZS2_9ACTN</name>
<evidence type="ECO:0000259" key="2">
    <source>
        <dbReference type="SMART" id="SM00644"/>
    </source>
</evidence>
<sequence>MCVPEGQDSAVSRRTVLRGAAVTAGAALLAGAADLGGAPDALAATAPRVYTRAEWGARAAKSGAQVLANGPDRIVVHHTATSNSTDYSTSHAAALSRSIQRFHMDTNGWADIGQQLTISRGGHIMEGRNRTLPAIRDGGHVVGAHVADHNSHALGIENEGTYTSSAPTDALLESLIATCAWLCAVYGLNPAQAIVGHRDYNVTACPGDGLYKMLPELRSGTSARLRTLGLRVPQRAEDVPAAHLPGFPAVPSDERVAPFQHGPAVGDLD</sequence>
<dbReference type="Gene3D" id="3.40.80.10">
    <property type="entry name" value="Peptidoglycan recognition protein-like"/>
    <property type="match status" value="1"/>
</dbReference>
<dbReference type="InterPro" id="IPR015510">
    <property type="entry name" value="PGRP"/>
</dbReference>
<dbReference type="Proteomes" id="UP001595923">
    <property type="component" value="Unassembled WGS sequence"/>
</dbReference>
<dbReference type="SUPFAM" id="SSF55846">
    <property type="entry name" value="N-acetylmuramoyl-L-alanine amidase-like"/>
    <property type="match status" value="1"/>
</dbReference>
<evidence type="ECO:0000259" key="3">
    <source>
        <dbReference type="SMART" id="SM00701"/>
    </source>
</evidence>
<comment type="similarity">
    <text evidence="1">Belongs to the N-acetylmuramoyl-L-alanine amidase 2 family.</text>
</comment>